<comment type="caution">
    <text evidence="2">The sequence shown here is derived from an EMBL/GenBank/DDBJ whole genome shotgun (WGS) entry which is preliminary data.</text>
</comment>
<proteinExistence type="predicted"/>
<sequence>MARQSCGREAMASIRFSARAMDGNEVILDLQGSGEATGPQASISTKLQLRISSEDGQTDASGSLEVTATGMGEVSAETSAEAPGAVSPEITTTEETSTEETPQGFLFSETSLTVFDISGGGEAESMPMPIDLMMLPLGPAEEFLLQQDSLPLPDMFMPMPGLAAAFAAGELM</sequence>
<evidence type="ECO:0000313" key="2">
    <source>
        <dbReference type="EMBL" id="KAA2211948.1"/>
    </source>
</evidence>
<feature type="region of interest" description="Disordered" evidence="1">
    <location>
        <begin position="71"/>
        <end position="102"/>
    </location>
</feature>
<protein>
    <submittedName>
        <fullName evidence="2">Uncharacterized protein</fullName>
    </submittedName>
</protein>
<name>A0A5B2TDL3_9PROT</name>
<organism evidence="2 3">
    <name type="scientific">Teichococcus oryzae</name>
    <dbReference type="NCBI Taxonomy" id="1608942"/>
    <lineage>
        <taxon>Bacteria</taxon>
        <taxon>Pseudomonadati</taxon>
        <taxon>Pseudomonadota</taxon>
        <taxon>Alphaproteobacteria</taxon>
        <taxon>Acetobacterales</taxon>
        <taxon>Roseomonadaceae</taxon>
        <taxon>Roseomonas</taxon>
    </lineage>
</organism>
<evidence type="ECO:0000313" key="3">
    <source>
        <dbReference type="Proteomes" id="UP000322110"/>
    </source>
</evidence>
<dbReference type="Proteomes" id="UP000322110">
    <property type="component" value="Unassembled WGS sequence"/>
</dbReference>
<gene>
    <name evidence="2" type="ORF">F0Q34_17430</name>
</gene>
<feature type="compositionally biased region" description="Low complexity" evidence="1">
    <location>
        <begin position="89"/>
        <end position="101"/>
    </location>
</feature>
<dbReference type="AlphaFoldDB" id="A0A5B2TDL3"/>
<reference evidence="2 3" key="1">
    <citation type="journal article" date="2015" name="Int. J. Syst. Evol. Microbiol.">
        <title>Roseomonas oryzae sp. nov., isolated from paddy rhizosphere soil.</title>
        <authorList>
            <person name="Ramaprasad E.V."/>
            <person name="Sasikala Ch."/>
            <person name="Ramana Ch.V."/>
        </authorList>
    </citation>
    <scope>NUCLEOTIDE SEQUENCE [LARGE SCALE GENOMIC DNA]</scope>
    <source>
        <strain evidence="2 3">KCTC 42542</strain>
    </source>
</reference>
<evidence type="ECO:0000256" key="1">
    <source>
        <dbReference type="SAM" id="MobiDB-lite"/>
    </source>
</evidence>
<accession>A0A5B2TDL3</accession>
<keyword evidence="3" id="KW-1185">Reference proteome</keyword>
<dbReference type="EMBL" id="VUKA01000013">
    <property type="protein sequence ID" value="KAA2211948.1"/>
    <property type="molecule type" value="Genomic_DNA"/>
</dbReference>